<dbReference type="Proteomes" id="UP001339911">
    <property type="component" value="Unassembled WGS sequence"/>
</dbReference>
<accession>A0ABU7S5K0</accession>
<keyword evidence="3" id="KW-1185">Reference proteome</keyword>
<feature type="transmembrane region" description="Helical" evidence="1">
    <location>
        <begin position="21"/>
        <end position="39"/>
    </location>
</feature>
<evidence type="ECO:0000256" key="1">
    <source>
        <dbReference type="SAM" id="Phobius"/>
    </source>
</evidence>
<proteinExistence type="predicted"/>
<dbReference type="EMBL" id="JAZGQL010000001">
    <property type="protein sequence ID" value="MEE6305242.1"/>
    <property type="molecule type" value="Genomic_DNA"/>
</dbReference>
<protein>
    <submittedName>
        <fullName evidence="2">Uncharacterized protein</fullName>
    </submittedName>
</protein>
<keyword evidence="1" id="KW-0812">Transmembrane</keyword>
<gene>
    <name evidence="2" type="ORF">V1634_00130</name>
</gene>
<evidence type="ECO:0000313" key="2">
    <source>
        <dbReference type="EMBL" id="MEE6305242.1"/>
    </source>
</evidence>
<reference evidence="2 3" key="1">
    <citation type="submission" date="2024-01" db="EMBL/GenBank/DDBJ databases">
        <title>Genome insights into Plantactinospora veratri sp. nov.</title>
        <authorList>
            <person name="Wang L."/>
        </authorList>
    </citation>
    <scope>NUCLEOTIDE SEQUENCE [LARGE SCALE GENOMIC DNA]</scope>
    <source>
        <strain evidence="2 3">NEAU-FHS4</strain>
    </source>
</reference>
<evidence type="ECO:0000313" key="3">
    <source>
        <dbReference type="Proteomes" id="UP001339911"/>
    </source>
</evidence>
<dbReference type="RefSeq" id="WP_331205659.1">
    <property type="nucleotide sequence ID" value="NZ_JAZGQL010000001.1"/>
</dbReference>
<sequence length="149" mass="15958">MTQHPADRLAAQQADRRLGRGLLIGLLAVLPIVLVLIWASSGPDESDVYTAAQNTAYELERTPVQGLGLTVFDVQEAATAGNRGSGGRYSRSVLSKMRVESAGEDSRGDLYEFTDDYGDHAVCLALQVEIDLTDQSPSFPTVTVSRGAC</sequence>
<organism evidence="2 3">
    <name type="scientific">Plantactinospora veratri</name>
    <dbReference type="NCBI Taxonomy" id="1436122"/>
    <lineage>
        <taxon>Bacteria</taxon>
        <taxon>Bacillati</taxon>
        <taxon>Actinomycetota</taxon>
        <taxon>Actinomycetes</taxon>
        <taxon>Micromonosporales</taxon>
        <taxon>Micromonosporaceae</taxon>
        <taxon>Plantactinospora</taxon>
    </lineage>
</organism>
<name>A0ABU7S5K0_9ACTN</name>
<comment type="caution">
    <text evidence="2">The sequence shown here is derived from an EMBL/GenBank/DDBJ whole genome shotgun (WGS) entry which is preliminary data.</text>
</comment>
<keyword evidence="1" id="KW-0472">Membrane</keyword>
<keyword evidence="1" id="KW-1133">Transmembrane helix</keyword>